<dbReference type="Pfam" id="PF22893">
    <property type="entry name" value="ULD_2"/>
    <property type="match status" value="1"/>
</dbReference>
<evidence type="ECO:0000313" key="2">
    <source>
        <dbReference type="EMBL" id="KAJ7752470.1"/>
    </source>
</evidence>
<sequence length="370" mass="41768">MFLPSAILSFGDIVTAAEMALKIVQVLYYSPNASDEYQGALAELVSLHHELTLINDAIQLDAASGPAMATELAGCYAAMQRFLKKTEGMGSTGVVGILNKVWWAASEEKELMSLRGAISRHRAALGVLISSSNFIISTTTRDEVRACRDSIQDIATMVKHVPHPVSEDMVFVIDPLGEVIRISMIYGLKFEDLHRIVQAYYPKDRAGSQYISDGSYHLLHSANGRISPVVESSRMELKPGMTLEMSIVLCERGVFLDQRRTCPRCKKQGRSEIISETSWRKWSSWTILKVEDRDLIARSMGKLNFHRKEGPKKSTEDDGVEHFRRIEFICVEDKDSVESRFAQRLDAIVDMKHRLMKVRNFVEERRNILA</sequence>
<protein>
    <recommendedName>
        <fullName evidence="1">Ubiquitin-like domain-containing protein</fullName>
    </recommendedName>
</protein>
<evidence type="ECO:0000259" key="1">
    <source>
        <dbReference type="Pfam" id="PF22893"/>
    </source>
</evidence>
<keyword evidence="3" id="KW-1185">Reference proteome</keyword>
<feature type="domain" description="Ubiquitin-like" evidence="1">
    <location>
        <begin position="167"/>
        <end position="249"/>
    </location>
</feature>
<organism evidence="2 3">
    <name type="scientific">Mycena maculata</name>
    <dbReference type="NCBI Taxonomy" id="230809"/>
    <lineage>
        <taxon>Eukaryota</taxon>
        <taxon>Fungi</taxon>
        <taxon>Dikarya</taxon>
        <taxon>Basidiomycota</taxon>
        <taxon>Agaricomycotina</taxon>
        <taxon>Agaricomycetes</taxon>
        <taxon>Agaricomycetidae</taxon>
        <taxon>Agaricales</taxon>
        <taxon>Marasmiineae</taxon>
        <taxon>Mycenaceae</taxon>
        <taxon>Mycena</taxon>
    </lineage>
</organism>
<proteinExistence type="predicted"/>
<name>A0AAD7IXE3_9AGAR</name>
<gene>
    <name evidence="2" type="ORF">DFH07DRAFT_774410</name>
</gene>
<accession>A0AAD7IXE3</accession>
<reference evidence="2" key="1">
    <citation type="submission" date="2023-03" db="EMBL/GenBank/DDBJ databases">
        <title>Massive genome expansion in bonnet fungi (Mycena s.s.) driven by repeated elements and novel gene families across ecological guilds.</title>
        <authorList>
            <consortium name="Lawrence Berkeley National Laboratory"/>
            <person name="Harder C.B."/>
            <person name="Miyauchi S."/>
            <person name="Viragh M."/>
            <person name="Kuo A."/>
            <person name="Thoen E."/>
            <person name="Andreopoulos B."/>
            <person name="Lu D."/>
            <person name="Skrede I."/>
            <person name="Drula E."/>
            <person name="Henrissat B."/>
            <person name="Morin E."/>
            <person name="Kohler A."/>
            <person name="Barry K."/>
            <person name="LaButti K."/>
            <person name="Morin E."/>
            <person name="Salamov A."/>
            <person name="Lipzen A."/>
            <person name="Mereny Z."/>
            <person name="Hegedus B."/>
            <person name="Baldrian P."/>
            <person name="Stursova M."/>
            <person name="Weitz H."/>
            <person name="Taylor A."/>
            <person name="Grigoriev I.V."/>
            <person name="Nagy L.G."/>
            <person name="Martin F."/>
            <person name="Kauserud H."/>
        </authorList>
    </citation>
    <scope>NUCLEOTIDE SEQUENCE</scope>
    <source>
        <strain evidence="2">CBHHK188m</strain>
    </source>
</reference>
<dbReference type="InterPro" id="IPR054464">
    <property type="entry name" value="ULD_fung"/>
</dbReference>
<dbReference type="Proteomes" id="UP001215280">
    <property type="component" value="Unassembled WGS sequence"/>
</dbReference>
<comment type="caution">
    <text evidence="2">The sequence shown here is derived from an EMBL/GenBank/DDBJ whole genome shotgun (WGS) entry which is preliminary data.</text>
</comment>
<dbReference type="AlphaFoldDB" id="A0AAD7IXE3"/>
<dbReference type="EMBL" id="JARJLG010000074">
    <property type="protein sequence ID" value="KAJ7752470.1"/>
    <property type="molecule type" value="Genomic_DNA"/>
</dbReference>
<evidence type="ECO:0000313" key="3">
    <source>
        <dbReference type="Proteomes" id="UP001215280"/>
    </source>
</evidence>